<dbReference type="AlphaFoldDB" id="A0A0A9ECH6"/>
<feature type="transmembrane region" description="Helical" evidence="1">
    <location>
        <begin position="66"/>
        <end position="87"/>
    </location>
</feature>
<organism evidence="2">
    <name type="scientific">Arundo donax</name>
    <name type="common">Giant reed</name>
    <name type="synonym">Donax arundinaceus</name>
    <dbReference type="NCBI Taxonomy" id="35708"/>
    <lineage>
        <taxon>Eukaryota</taxon>
        <taxon>Viridiplantae</taxon>
        <taxon>Streptophyta</taxon>
        <taxon>Embryophyta</taxon>
        <taxon>Tracheophyta</taxon>
        <taxon>Spermatophyta</taxon>
        <taxon>Magnoliopsida</taxon>
        <taxon>Liliopsida</taxon>
        <taxon>Poales</taxon>
        <taxon>Poaceae</taxon>
        <taxon>PACMAD clade</taxon>
        <taxon>Arundinoideae</taxon>
        <taxon>Arundineae</taxon>
        <taxon>Arundo</taxon>
    </lineage>
</organism>
<protein>
    <submittedName>
        <fullName evidence="2">Nfd110</fullName>
    </submittedName>
</protein>
<keyword evidence="1" id="KW-0812">Transmembrane</keyword>
<accession>A0A0A9ECH6</accession>
<sequence length="89" mass="10197">MRYLPKSFVVYLVLKSQGQVLSEVAKMDMQLSLHSKLKTDCCIHLKRVSSFCQNLLHSFYMRRLSLLNLNVMVLGVPICHLTILTSLSN</sequence>
<dbReference type="EMBL" id="GBRH01204168">
    <property type="protein sequence ID" value="JAD93727.1"/>
    <property type="molecule type" value="Transcribed_RNA"/>
</dbReference>
<keyword evidence="1" id="KW-1133">Transmembrane helix</keyword>
<name>A0A0A9ECH6_ARUDO</name>
<keyword evidence="1" id="KW-0472">Membrane</keyword>
<reference evidence="2" key="1">
    <citation type="submission" date="2014-09" db="EMBL/GenBank/DDBJ databases">
        <authorList>
            <person name="Magalhaes I.L.F."/>
            <person name="Oliveira U."/>
            <person name="Santos F.R."/>
            <person name="Vidigal T.H.D.A."/>
            <person name="Brescovit A.D."/>
            <person name="Santos A.J."/>
        </authorList>
    </citation>
    <scope>NUCLEOTIDE SEQUENCE</scope>
    <source>
        <tissue evidence="2">Shoot tissue taken approximately 20 cm above the soil surface</tissue>
    </source>
</reference>
<reference evidence="2" key="2">
    <citation type="journal article" date="2015" name="Data Brief">
        <title>Shoot transcriptome of the giant reed, Arundo donax.</title>
        <authorList>
            <person name="Barrero R.A."/>
            <person name="Guerrero F.D."/>
            <person name="Moolhuijzen P."/>
            <person name="Goolsby J.A."/>
            <person name="Tidwell J."/>
            <person name="Bellgard S.E."/>
            <person name="Bellgard M.I."/>
        </authorList>
    </citation>
    <scope>NUCLEOTIDE SEQUENCE</scope>
    <source>
        <tissue evidence="2">Shoot tissue taken approximately 20 cm above the soil surface</tissue>
    </source>
</reference>
<proteinExistence type="predicted"/>
<evidence type="ECO:0000313" key="2">
    <source>
        <dbReference type="EMBL" id="JAD93727.1"/>
    </source>
</evidence>
<evidence type="ECO:0000256" key="1">
    <source>
        <dbReference type="SAM" id="Phobius"/>
    </source>
</evidence>